<keyword evidence="2" id="KW-1185">Reference proteome</keyword>
<evidence type="ECO:0000313" key="2">
    <source>
        <dbReference type="Proteomes" id="UP000319817"/>
    </source>
</evidence>
<protein>
    <submittedName>
        <fullName evidence="1">Uncharacterized protein</fullName>
    </submittedName>
</protein>
<sequence>MLYLDCVARVLENDAEITLVRFARRNAPRDVRCKTQNGELASPSRNVKTR</sequence>
<dbReference type="Proteomes" id="UP000319817">
    <property type="component" value="Chromosome"/>
</dbReference>
<gene>
    <name evidence="1" type="ORF">K239x_16660</name>
</gene>
<evidence type="ECO:0000313" key="1">
    <source>
        <dbReference type="EMBL" id="QDT09716.1"/>
    </source>
</evidence>
<dbReference type="EMBL" id="CP036526">
    <property type="protein sequence ID" value="QDT09716.1"/>
    <property type="molecule type" value="Genomic_DNA"/>
</dbReference>
<organism evidence="1 2">
    <name type="scientific">Stieleria marina</name>
    <dbReference type="NCBI Taxonomy" id="1930275"/>
    <lineage>
        <taxon>Bacteria</taxon>
        <taxon>Pseudomonadati</taxon>
        <taxon>Planctomycetota</taxon>
        <taxon>Planctomycetia</taxon>
        <taxon>Pirellulales</taxon>
        <taxon>Pirellulaceae</taxon>
        <taxon>Stieleria</taxon>
    </lineage>
</organism>
<dbReference type="AlphaFoldDB" id="A0A517NRI4"/>
<name>A0A517NRI4_9BACT</name>
<accession>A0A517NRI4</accession>
<proteinExistence type="predicted"/>
<reference evidence="1 2" key="1">
    <citation type="submission" date="2019-02" db="EMBL/GenBank/DDBJ databases">
        <title>Deep-cultivation of Planctomycetes and their phenomic and genomic characterization uncovers novel biology.</title>
        <authorList>
            <person name="Wiegand S."/>
            <person name="Jogler M."/>
            <person name="Boedeker C."/>
            <person name="Pinto D."/>
            <person name="Vollmers J."/>
            <person name="Rivas-Marin E."/>
            <person name="Kohn T."/>
            <person name="Peeters S.H."/>
            <person name="Heuer A."/>
            <person name="Rast P."/>
            <person name="Oberbeckmann S."/>
            <person name="Bunk B."/>
            <person name="Jeske O."/>
            <person name="Meyerdierks A."/>
            <person name="Storesund J.E."/>
            <person name="Kallscheuer N."/>
            <person name="Luecker S."/>
            <person name="Lage O.M."/>
            <person name="Pohl T."/>
            <person name="Merkel B.J."/>
            <person name="Hornburger P."/>
            <person name="Mueller R.-W."/>
            <person name="Bruemmer F."/>
            <person name="Labrenz M."/>
            <person name="Spormann A.M."/>
            <person name="Op den Camp H."/>
            <person name="Overmann J."/>
            <person name="Amann R."/>
            <person name="Jetten M.S.M."/>
            <person name="Mascher T."/>
            <person name="Medema M.H."/>
            <person name="Devos D.P."/>
            <person name="Kaster A.-K."/>
            <person name="Ovreas L."/>
            <person name="Rohde M."/>
            <person name="Galperin M.Y."/>
            <person name="Jogler C."/>
        </authorList>
    </citation>
    <scope>NUCLEOTIDE SEQUENCE [LARGE SCALE GENOMIC DNA]</scope>
    <source>
        <strain evidence="1 2">K23_9</strain>
    </source>
</reference>